<dbReference type="InterPro" id="IPR050697">
    <property type="entry name" value="Adenylyl/Guanylyl_Cyclase_3/4"/>
</dbReference>
<proteinExistence type="predicted"/>
<feature type="domain" description="Guanylate cyclase" evidence="2">
    <location>
        <begin position="50"/>
        <end position="164"/>
    </location>
</feature>
<dbReference type="SUPFAM" id="SSF48452">
    <property type="entry name" value="TPR-like"/>
    <property type="match status" value="1"/>
</dbReference>
<dbReference type="GO" id="GO:0035556">
    <property type="term" value="P:intracellular signal transduction"/>
    <property type="evidence" value="ECO:0007669"/>
    <property type="project" value="InterPro"/>
</dbReference>
<dbReference type="Pfam" id="PF13431">
    <property type="entry name" value="TPR_17"/>
    <property type="match status" value="1"/>
</dbReference>
<dbReference type="PANTHER" id="PTHR43081:SF19">
    <property type="entry name" value="PH-SENSITIVE ADENYLATE CYCLASE RV1264"/>
    <property type="match status" value="1"/>
</dbReference>
<keyword evidence="1" id="KW-0802">TPR repeat</keyword>
<evidence type="ECO:0000313" key="4">
    <source>
        <dbReference type="Proteomes" id="UP000533641"/>
    </source>
</evidence>
<dbReference type="Gene3D" id="3.30.70.1230">
    <property type="entry name" value="Nucleotide cyclase"/>
    <property type="match status" value="1"/>
</dbReference>
<dbReference type="AlphaFoldDB" id="A0A7W6WCU1"/>
<accession>A0A7W6WCU1</accession>
<comment type="caution">
    <text evidence="3">The sequence shown here is derived from an EMBL/GenBank/DDBJ whole genome shotgun (WGS) entry which is preliminary data.</text>
</comment>
<evidence type="ECO:0000256" key="1">
    <source>
        <dbReference type="PROSITE-ProRule" id="PRU00339"/>
    </source>
</evidence>
<dbReference type="InterPro" id="IPR001054">
    <property type="entry name" value="A/G_cyclase"/>
</dbReference>
<dbReference type="EMBL" id="JACIGM010000001">
    <property type="protein sequence ID" value="MBB4272869.1"/>
    <property type="molecule type" value="Genomic_DNA"/>
</dbReference>
<organism evidence="3 4">
    <name type="scientific">Rhizobium mongolense</name>
    <dbReference type="NCBI Taxonomy" id="57676"/>
    <lineage>
        <taxon>Bacteria</taxon>
        <taxon>Pseudomonadati</taxon>
        <taxon>Pseudomonadota</taxon>
        <taxon>Alphaproteobacteria</taxon>
        <taxon>Hyphomicrobiales</taxon>
        <taxon>Rhizobiaceae</taxon>
        <taxon>Rhizobium/Agrobacterium group</taxon>
        <taxon>Rhizobium</taxon>
    </lineage>
</organism>
<feature type="repeat" description="TPR" evidence="1">
    <location>
        <begin position="494"/>
        <end position="527"/>
    </location>
</feature>
<dbReference type="SUPFAM" id="SSF55073">
    <property type="entry name" value="Nucleotide cyclase"/>
    <property type="match status" value="1"/>
</dbReference>
<name>A0A7W6WCU1_9HYPH</name>
<dbReference type="CDD" id="cd07302">
    <property type="entry name" value="CHD"/>
    <property type="match status" value="1"/>
</dbReference>
<dbReference type="Proteomes" id="UP000533641">
    <property type="component" value="Unassembled WGS sequence"/>
</dbReference>
<gene>
    <name evidence="3" type="ORF">GGE12_000611</name>
</gene>
<sequence length="631" mass="69379">MVSFSPSAQVYARWIFTMFRGKVAALNARISTQRLYAAGAVTAVDRKLAAILSADVAGFSRLTALDEESTVRALNLCHSRIAELVREHGGRIFSSAGDGLVAEFPSAVQAVRCSVEMQRSLPSHSNDLPQDRRLEFRIGINLGDVIVSGDDLLGDGVNIAARLQEMAAPSGICISGSVREHLDGKVPFTLTSLGERVLKNIPKPVSVFRVDWPEENGEGNETGSVRSFSARFGKDQPSIVVMPFDNLSGQSDEYFVDGVVEEITAALSRVRNFFVIARQSAFTYKGRFVDVRSVGRELGVTYVVEGTVRRGGDRLRISVQLVEAEMRTQLWSERYEGAIQDIFEFQDRIAAQVAGAVHPAIRSAEIELAMRKPPSSLRAYDLVMRAYPYLWGHNKDAIKRAIPLLQDAIGIDPTYGRAHAFLAWCHAQNLGYIWTEEPEKDLECALSAIEAAAASIDDDPTALTATGGALSHCGDQEGASAYLERALALDPNNAWAWARYGWVASYKGQPDRARERFERAMTLSPADPLAFNMRMGLALSLALAGNLSEAVTIAREVVNKHPEVTWPYRMMTAWSAMSGDEDTARWAAKKLLAAEPGFTIQRYLTRPVFRAIPQWADQMAEGLRQAGLPEH</sequence>
<evidence type="ECO:0000313" key="3">
    <source>
        <dbReference type="EMBL" id="MBB4272869.1"/>
    </source>
</evidence>
<dbReference type="Gene3D" id="3.40.50.10070">
    <property type="entry name" value="TolB, N-terminal domain"/>
    <property type="match status" value="1"/>
</dbReference>
<dbReference type="PROSITE" id="PS50005">
    <property type="entry name" value="TPR"/>
    <property type="match status" value="2"/>
</dbReference>
<feature type="repeat" description="TPR" evidence="1">
    <location>
        <begin position="460"/>
        <end position="493"/>
    </location>
</feature>
<dbReference type="InterPro" id="IPR019734">
    <property type="entry name" value="TPR_rpt"/>
</dbReference>
<dbReference type="GO" id="GO:0006171">
    <property type="term" value="P:cAMP biosynthetic process"/>
    <property type="evidence" value="ECO:0007669"/>
    <property type="project" value="TreeGrafter"/>
</dbReference>
<dbReference type="Pfam" id="PF00211">
    <property type="entry name" value="Guanylate_cyc"/>
    <property type="match status" value="1"/>
</dbReference>
<dbReference type="InterPro" id="IPR029787">
    <property type="entry name" value="Nucleotide_cyclase"/>
</dbReference>
<dbReference type="PROSITE" id="PS50125">
    <property type="entry name" value="GUANYLATE_CYCLASE_2"/>
    <property type="match status" value="1"/>
</dbReference>
<dbReference type="GO" id="GO:0004016">
    <property type="term" value="F:adenylate cyclase activity"/>
    <property type="evidence" value="ECO:0007669"/>
    <property type="project" value="UniProtKB-ARBA"/>
</dbReference>
<dbReference type="InterPro" id="IPR011990">
    <property type="entry name" value="TPR-like_helical_dom_sf"/>
</dbReference>
<evidence type="ECO:0000259" key="2">
    <source>
        <dbReference type="PROSITE" id="PS50125"/>
    </source>
</evidence>
<dbReference type="SMART" id="SM00044">
    <property type="entry name" value="CYCc"/>
    <property type="match status" value="1"/>
</dbReference>
<dbReference type="SMART" id="SM00028">
    <property type="entry name" value="TPR"/>
    <property type="match status" value="3"/>
</dbReference>
<dbReference type="PANTHER" id="PTHR43081">
    <property type="entry name" value="ADENYLATE CYCLASE, TERMINAL-DIFFERENTIATION SPECIFIC-RELATED"/>
    <property type="match status" value="1"/>
</dbReference>
<dbReference type="Gene3D" id="1.25.40.10">
    <property type="entry name" value="Tetratricopeptide repeat domain"/>
    <property type="match status" value="1"/>
</dbReference>
<protein>
    <submittedName>
        <fullName evidence="3">TolB-like protein/class 3 adenylate cyclase</fullName>
    </submittedName>
</protein>
<reference evidence="3 4" key="1">
    <citation type="submission" date="2020-08" db="EMBL/GenBank/DDBJ databases">
        <title>Genomic Encyclopedia of Type Strains, Phase IV (KMG-V): Genome sequencing to study the core and pangenomes of soil and plant-associated prokaryotes.</title>
        <authorList>
            <person name="Whitman W."/>
        </authorList>
    </citation>
    <scope>NUCLEOTIDE SEQUENCE [LARGE SCALE GENOMIC DNA]</scope>
    <source>
        <strain evidence="3 4">SEMIA 402</strain>
    </source>
</reference>